<evidence type="ECO:0000259" key="14">
    <source>
        <dbReference type="PROSITE" id="PS50851"/>
    </source>
</evidence>
<dbReference type="SUPFAM" id="SSF55874">
    <property type="entry name" value="ATPase domain of HSP90 chaperone/DNA topoisomerase II/histidine kinase"/>
    <property type="match status" value="1"/>
</dbReference>
<dbReference type="RefSeq" id="WP_132547708.1">
    <property type="nucleotide sequence ID" value="NZ_SMAA01000003.1"/>
</dbReference>
<dbReference type="GO" id="GO:0000155">
    <property type="term" value="F:phosphorelay sensor kinase activity"/>
    <property type="evidence" value="ECO:0007669"/>
    <property type="project" value="InterPro"/>
</dbReference>
<dbReference type="InterPro" id="IPR035891">
    <property type="entry name" value="CheY-binding_CheA"/>
</dbReference>
<dbReference type="InterPro" id="IPR008207">
    <property type="entry name" value="Sig_transdc_His_kin_Hpt_dom"/>
</dbReference>
<keyword evidence="6" id="KW-0808">Transferase</keyword>
<dbReference type="PROSITE" id="PS50894">
    <property type="entry name" value="HPT"/>
    <property type="match status" value="1"/>
</dbReference>
<keyword evidence="4" id="KW-0145">Chemotaxis</keyword>
<dbReference type="Proteomes" id="UP000295188">
    <property type="component" value="Unassembled WGS sequence"/>
</dbReference>
<dbReference type="AlphaFoldDB" id="A0A4R3KCK5"/>
<organism evidence="16 17">
    <name type="scientific">Pectinatus cerevisiiphilus</name>
    <dbReference type="NCBI Taxonomy" id="86956"/>
    <lineage>
        <taxon>Bacteria</taxon>
        <taxon>Bacillati</taxon>
        <taxon>Bacillota</taxon>
        <taxon>Negativicutes</taxon>
        <taxon>Selenomonadales</taxon>
        <taxon>Selenomonadaceae</taxon>
        <taxon>Pectinatus</taxon>
    </lineage>
</organism>
<dbReference type="InterPro" id="IPR005467">
    <property type="entry name" value="His_kinase_dom"/>
</dbReference>
<dbReference type="InterPro" id="IPR036890">
    <property type="entry name" value="HATPase_C_sf"/>
</dbReference>
<dbReference type="SMART" id="SM00387">
    <property type="entry name" value="HATPase_c"/>
    <property type="match status" value="1"/>
</dbReference>
<dbReference type="InterPro" id="IPR036061">
    <property type="entry name" value="CheW-like_dom_sf"/>
</dbReference>
<evidence type="ECO:0000256" key="8">
    <source>
        <dbReference type="ARBA" id="ARBA00022777"/>
    </source>
</evidence>
<dbReference type="Pfam" id="PF02518">
    <property type="entry name" value="HATPase_c"/>
    <property type="match status" value="1"/>
</dbReference>
<dbReference type="InterPro" id="IPR004358">
    <property type="entry name" value="Sig_transdc_His_kin-like_C"/>
</dbReference>
<feature type="domain" description="Histidine kinase" evidence="13">
    <location>
        <begin position="338"/>
        <end position="551"/>
    </location>
</feature>
<proteinExistence type="predicted"/>
<dbReference type="SUPFAM" id="SSF50341">
    <property type="entry name" value="CheW-like"/>
    <property type="match status" value="1"/>
</dbReference>
<dbReference type="InterPro" id="IPR010808">
    <property type="entry name" value="CheA_P2-bd"/>
</dbReference>
<dbReference type="Gene3D" id="3.30.70.1110">
    <property type="entry name" value="Histidine kinase CheA-like, P2 response regulator-binding domain"/>
    <property type="match status" value="1"/>
</dbReference>
<gene>
    <name evidence="16" type="ORF">EDC37_103136</name>
</gene>
<evidence type="ECO:0000256" key="4">
    <source>
        <dbReference type="ARBA" id="ARBA00022500"/>
    </source>
</evidence>
<dbReference type="PANTHER" id="PTHR43395:SF1">
    <property type="entry name" value="CHEMOTAXIS PROTEIN CHEA"/>
    <property type="match status" value="1"/>
</dbReference>
<comment type="catalytic activity">
    <reaction evidence="1">
        <text>ATP + protein L-histidine = ADP + protein N-phospho-L-histidine.</text>
        <dbReference type="EC" id="2.7.13.3"/>
    </reaction>
</comment>
<dbReference type="InterPro" id="IPR037052">
    <property type="entry name" value="CheA-like_P2_sf"/>
</dbReference>
<keyword evidence="17" id="KW-1185">Reference proteome</keyword>
<dbReference type="FunFam" id="3.30.565.10:FF:000016">
    <property type="entry name" value="Chemotaxis protein CheA, putative"/>
    <property type="match status" value="1"/>
</dbReference>
<keyword evidence="10" id="KW-0902">Two-component regulatory system</keyword>
<evidence type="ECO:0000256" key="1">
    <source>
        <dbReference type="ARBA" id="ARBA00000085"/>
    </source>
</evidence>
<dbReference type="Gene3D" id="3.30.565.10">
    <property type="entry name" value="Histidine kinase-like ATPase, C-terminal domain"/>
    <property type="match status" value="1"/>
</dbReference>
<evidence type="ECO:0000256" key="6">
    <source>
        <dbReference type="ARBA" id="ARBA00022679"/>
    </source>
</evidence>
<dbReference type="Gene3D" id="1.20.120.160">
    <property type="entry name" value="HPT domain"/>
    <property type="match status" value="1"/>
</dbReference>
<feature type="domain" description="HPt" evidence="15">
    <location>
        <begin position="1"/>
        <end position="103"/>
    </location>
</feature>
<evidence type="ECO:0000256" key="7">
    <source>
        <dbReference type="ARBA" id="ARBA00022741"/>
    </source>
</evidence>
<dbReference type="GO" id="GO:0006935">
    <property type="term" value="P:chemotaxis"/>
    <property type="evidence" value="ECO:0007669"/>
    <property type="project" value="UniProtKB-KW"/>
</dbReference>
<dbReference type="SMART" id="SM00073">
    <property type="entry name" value="HPT"/>
    <property type="match status" value="1"/>
</dbReference>
<dbReference type="InterPro" id="IPR036097">
    <property type="entry name" value="HisK_dim/P_sf"/>
</dbReference>
<dbReference type="InterPro" id="IPR037006">
    <property type="entry name" value="CheA-like_homodim_sf"/>
</dbReference>
<dbReference type="Pfam" id="PF07194">
    <property type="entry name" value="P2"/>
    <property type="match status" value="1"/>
</dbReference>
<keyword evidence="8 16" id="KW-0418">Kinase</keyword>
<dbReference type="PROSITE" id="PS50851">
    <property type="entry name" value="CHEW"/>
    <property type="match status" value="1"/>
</dbReference>
<dbReference type="PRINTS" id="PR00344">
    <property type="entry name" value="BCTRLSENSOR"/>
</dbReference>
<dbReference type="PROSITE" id="PS50109">
    <property type="entry name" value="HIS_KIN"/>
    <property type="match status" value="1"/>
</dbReference>
<dbReference type="SMART" id="SM00260">
    <property type="entry name" value="CheW"/>
    <property type="match status" value="1"/>
</dbReference>
<keyword evidence="5 11" id="KW-0597">Phosphoprotein</keyword>
<dbReference type="CDD" id="cd00088">
    <property type="entry name" value="HPT"/>
    <property type="match status" value="1"/>
</dbReference>
<evidence type="ECO:0000256" key="11">
    <source>
        <dbReference type="PROSITE-ProRule" id="PRU00110"/>
    </source>
</evidence>
<evidence type="ECO:0000256" key="5">
    <source>
        <dbReference type="ARBA" id="ARBA00022553"/>
    </source>
</evidence>
<evidence type="ECO:0000256" key="10">
    <source>
        <dbReference type="ARBA" id="ARBA00023012"/>
    </source>
</evidence>
<dbReference type="GO" id="GO:0005524">
    <property type="term" value="F:ATP binding"/>
    <property type="evidence" value="ECO:0007669"/>
    <property type="project" value="UniProtKB-KW"/>
</dbReference>
<dbReference type="SUPFAM" id="SSF47226">
    <property type="entry name" value="Histidine-containing phosphotransfer domain, HPT domain"/>
    <property type="match status" value="1"/>
</dbReference>
<evidence type="ECO:0000256" key="3">
    <source>
        <dbReference type="ARBA" id="ARBA00021495"/>
    </source>
</evidence>
<keyword evidence="7" id="KW-0547">Nucleotide-binding</keyword>
<dbReference type="SUPFAM" id="SSF47384">
    <property type="entry name" value="Homodimeric domain of signal transducing histidine kinase"/>
    <property type="match status" value="1"/>
</dbReference>
<evidence type="ECO:0000256" key="9">
    <source>
        <dbReference type="ARBA" id="ARBA00022840"/>
    </source>
</evidence>
<evidence type="ECO:0000259" key="15">
    <source>
        <dbReference type="PROSITE" id="PS50894"/>
    </source>
</evidence>
<dbReference type="Pfam" id="PF01584">
    <property type="entry name" value="CheW"/>
    <property type="match status" value="1"/>
</dbReference>
<dbReference type="OrthoDB" id="9803176at2"/>
<sequence>MDTNQYMEMFLEESKDHLQSLNERLLDLEKDPADSDAINEIFRSAHTLKGMSATMGFNVIAELTHDMENVLDLIRTDKIKADEDIIDVLFKCIDALQQMVDNINNGEPEDSVDVKELVDKLNSIAATGGDKAPASFKAKTTAEPAAKKDANSENPPANIELSDIDIDLINSAKKSGLRAMHVKVTLAETCVLKTARSYMVMSALDEIGDVIKSIPSTEDLEQEKFDLTFDVILLTGEEEQKVESVLMNISEIARVDIELIKVPDAPKKEVTTAKKAAVPAVAKKNAPAVKKQAIQHHDNMKSGQSVRVGIEKLDSLMNLVGELVINKTRLEQIGNTHRIAELVETVEQMDRVTGDLQSIVMKVRMVPVGQVFNRFPRVVRDLAKELNKEVNLTIEGEDTELDRTVIDEIGDPLVHLIRNSMDHGIEHPDEREAKGKPPIGQVGLIARHEGNNVIIMVTDDGAGIDADIIRSKAVEKSVITQDDADNMTDAEAVRLIFLPGFSTSDVITDVSGRGVGMDVVRTTIEALGGVIDVETKKNEGSVFKIKLPLTLAIIQALLVNVQEEIYAIPLASIDSTINITSEDIKTIQNKETIVIRGEIIPIVRLDRALNVSHIEDKKDEEIYVVIVHVGDKKCGIMVDKLIGQQEIVIKTLGKLLSGVKVISGATVLGNGQIALILDVAILMQ</sequence>
<name>A0A4R3KCK5_9FIRM</name>
<dbReference type="InterPro" id="IPR036641">
    <property type="entry name" value="HPT_dom_sf"/>
</dbReference>
<dbReference type="SUPFAM" id="SSF55052">
    <property type="entry name" value="CheY-binding domain of CheA"/>
    <property type="match status" value="1"/>
</dbReference>
<dbReference type="InterPro" id="IPR002545">
    <property type="entry name" value="CheW-lke_dom"/>
</dbReference>
<dbReference type="CDD" id="cd16916">
    <property type="entry name" value="HATPase_CheA-like"/>
    <property type="match status" value="1"/>
</dbReference>
<dbReference type="InterPro" id="IPR003594">
    <property type="entry name" value="HATPase_dom"/>
</dbReference>
<dbReference type="CDD" id="cd00731">
    <property type="entry name" value="CheA_reg"/>
    <property type="match status" value="1"/>
</dbReference>
<evidence type="ECO:0000256" key="12">
    <source>
        <dbReference type="SAM" id="MobiDB-lite"/>
    </source>
</evidence>
<keyword evidence="9" id="KW-0067">ATP-binding</keyword>
<dbReference type="SMART" id="SM01231">
    <property type="entry name" value="H-kinase_dim"/>
    <property type="match status" value="1"/>
</dbReference>
<dbReference type="Gene3D" id="1.10.287.560">
    <property type="entry name" value="Histidine kinase CheA-like, homodimeric domain"/>
    <property type="match status" value="1"/>
</dbReference>
<evidence type="ECO:0000313" key="16">
    <source>
        <dbReference type="EMBL" id="TCS80966.1"/>
    </source>
</evidence>
<feature type="domain" description="CheW-like" evidence="14">
    <location>
        <begin position="553"/>
        <end position="684"/>
    </location>
</feature>
<evidence type="ECO:0000259" key="13">
    <source>
        <dbReference type="PROSITE" id="PS50109"/>
    </source>
</evidence>
<evidence type="ECO:0000313" key="17">
    <source>
        <dbReference type="Proteomes" id="UP000295188"/>
    </source>
</evidence>
<dbReference type="EMBL" id="SMAA01000003">
    <property type="protein sequence ID" value="TCS80966.1"/>
    <property type="molecule type" value="Genomic_DNA"/>
</dbReference>
<dbReference type="GO" id="GO:0005737">
    <property type="term" value="C:cytoplasm"/>
    <property type="evidence" value="ECO:0007669"/>
    <property type="project" value="InterPro"/>
</dbReference>
<reference evidence="16 17" key="1">
    <citation type="submission" date="2019-03" db="EMBL/GenBank/DDBJ databases">
        <title>Genomic Encyclopedia of Type Strains, Phase IV (KMG-IV): sequencing the most valuable type-strain genomes for metagenomic binning, comparative biology and taxonomic classification.</title>
        <authorList>
            <person name="Goeker M."/>
        </authorList>
    </citation>
    <scope>NUCLEOTIDE SEQUENCE [LARGE SCALE GENOMIC DNA]</scope>
    <source>
        <strain evidence="16 17">DSM 20467</strain>
    </source>
</reference>
<feature type="region of interest" description="Disordered" evidence="12">
    <location>
        <begin position="130"/>
        <end position="158"/>
    </location>
</feature>
<dbReference type="InterPro" id="IPR051315">
    <property type="entry name" value="Bact_Chemotaxis_CheA"/>
</dbReference>
<accession>A0A4R3KCK5</accession>
<comment type="caution">
    <text evidence="16">The sequence shown here is derived from an EMBL/GenBank/DDBJ whole genome shotgun (WGS) entry which is preliminary data.</text>
</comment>
<dbReference type="InterPro" id="IPR004105">
    <property type="entry name" value="CheA-like_dim"/>
</dbReference>
<feature type="modified residue" description="Phosphohistidine" evidence="11">
    <location>
        <position position="46"/>
    </location>
</feature>
<evidence type="ECO:0000256" key="2">
    <source>
        <dbReference type="ARBA" id="ARBA00012438"/>
    </source>
</evidence>
<dbReference type="Pfam" id="PF02895">
    <property type="entry name" value="H-kinase_dim"/>
    <property type="match status" value="1"/>
</dbReference>
<dbReference type="EC" id="2.7.13.3" evidence="2"/>
<protein>
    <recommendedName>
        <fullName evidence="3">Chemotaxis protein CheA</fullName>
        <ecNumber evidence="2">2.7.13.3</ecNumber>
    </recommendedName>
</protein>
<dbReference type="Gene3D" id="2.30.30.40">
    <property type="entry name" value="SH3 Domains"/>
    <property type="match status" value="1"/>
</dbReference>
<dbReference type="PANTHER" id="PTHR43395">
    <property type="entry name" value="SENSOR HISTIDINE KINASE CHEA"/>
    <property type="match status" value="1"/>
</dbReference>
<dbReference type="Pfam" id="PF01627">
    <property type="entry name" value="Hpt"/>
    <property type="match status" value="1"/>
</dbReference>